<sequence>MFNTASLRDPTKIKRFKITLNNRFQVLQDQLKVKETTMEDEWKGIKGALTSTFQELLRRNKHHHNG</sequence>
<evidence type="ECO:0000313" key="1">
    <source>
        <dbReference type="EMBL" id="VDO73529.1"/>
    </source>
</evidence>
<organism evidence="1 2">
    <name type="scientific">Schistosoma margrebowiei</name>
    <dbReference type="NCBI Taxonomy" id="48269"/>
    <lineage>
        <taxon>Eukaryota</taxon>
        <taxon>Metazoa</taxon>
        <taxon>Spiralia</taxon>
        <taxon>Lophotrochozoa</taxon>
        <taxon>Platyhelminthes</taxon>
        <taxon>Trematoda</taxon>
        <taxon>Digenea</taxon>
        <taxon>Strigeidida</taxon>
        <taxon>Schistosomatoidea</taxon>
        <taxon>Schistosomatidae</taxon>
        <taxon>Schistosoma</taxon>
    </lineage>
</organism>
<proteinExistence type="predicted"/>
<keyword evidence="2" id="KW-1185">Reference proteome</keyword>
<dbReference type="Proteomes" id="UP000277204">
    <property type="component" value="Unassembled WGS sequence"/>
</dbReference>
<accession>A0A183LSV1</accession>
<reference evidence="1 2" key="1">
    <citation type="submission" date="2018-11" db="EMBL/GenBank/DDBJ databases">
        <authorList>
            <consortium name="Pathogen Informatics"/>
        </authorList>
    </citation>
    <scope>NUCLEOTIDE SEQUENCE [LARGE SCALE GENOMIC DNA]</scope>
    <source>
        <strain evidence="1 2">Zambia</strain>
    </source>
</reference>
<gene>
    <name evidence="1" type="ORF">SMRZ_LOCUS6876</name>
</gene>
<dbReference type="STRING" id="48269.A0A183LSV1"/>
<evidence type="ECO:0000313" key="2">
    <source>
        <dbReference type="Proteomes" id="UP000277204"/>
    </source>
</evidence>
<dbReference type="AlphaFoldDB" id="A0A183LSV1"/>
<dbReference type="EMBL" id="UZAI01002654">
    <property type="protein sequence ID" value="VDO73529.1"/>
    <property type="molecule type" value="Genomic_DNA"/>
</dbReference>
<protein>
    <submittedName>
        <fullName evidence="1">Uncharacterized protein</fullName>
    </submittedName>
</protein>
<name>A0A183LSV1_9TREM</name>